<gene>
    <name evidence="1" type="ORF">RMSM_06742</name>
</gene>
<dbReference type="PATRIC" id="fig|1265738.3.peg.6739"/>
<accession>M5RA24</accession>
<keyword evidence="2" id="KW-1185">Reference proteome</keyword>
<organism evidence="1 2">
    <name type="scientific">Rhodopirellula maiorica SM1</name>
    <dbReference type="NCBI Taxonomy" id="1265738"/>
    <lineage>
        <taxon>Bacteria</taxon>
        <taxon>Pseudomonadati</taxon>
        <taxon>Planctomycetota</taxon>
        <taxon>Planctomycetia</taxon>
        <taxon>Pirellulales</taxon>
        <taxon>Pirellulaceae</taxon>
        <taxon>Novipirellula</taxon>
    </lineage>
</organism>
<comment type="caution">
    <text evidence="1">The sequence shown here is derived from an EMBL/GenBank/DDBJ whole genome shotgun (WGS) entry which is preliminary data.</text>
</comment>
<sequence length="58" mass="6665">MVRPGKDFSEICERYHALLRRHMSHCARSQAGGNKFFAMKDANLIGMDYPFVGKKSLF</sequence>
<name>M5RA24_9BACT</name>
<reference evidence="1 2" key="1">
    <citation type="journal article" date="2013" name="Mar. Genomics">
        <title>Expression of sulfatases in Rhodopirellula baltica and the diversity of sulfatases in the genus Rhodopirellula.</title>
        <authorList>
            <person name="Wegner C.E."/>
            <person name="Richter-Heitmann T."/>
            <person name="Klindworth A."/>
            <person name="Klockow C."/>
            <person name="Richter M."/>
            <person name="Achstetter T."/>
            <person name="Glockner F.O."/>
            <person name="Harder J."/>
        </authorList>
    </citation>
    <scope>NUCLEOTIDE SEQUENCE [LARGE SCALE GENOMIC DNA]</scope>
    <source>
        <strain evidence="1 2">SM1</strain>
    </source>
</reference>
<dbReference type="Proteomes" id="UP000011991">
    <property type="component" value="Unassembled WGS sequence"/>
</dbReference>
<evidence type="ECO:0000313" key="2">
    <source>
        <dbReference type="Proteomes" id="UP000011991"/>
    </source>
</evidence>
<protein>
    <submittedName>
        <fullName evidence="1">Uncharacterized protein</fullName>
    </submittedName>
</protein>
<evidence type="ECO:0000313" key="1">
    <source>
        <dbReference type="EMBL" id="EMI16338.1"/>
    </source>
</evidence>
<proteinExistence type="predicted"/>
<dbReference type="EMBL" id="ANOG01000967">
    <property type="protein sequence ID" value="EMI16338.1"/>
    <property type="molecule type" value="Genomic_DNA"/>
</dbReference>
<dbReference type="AlphaFoldDB" id="M5RA24"/>